<comment type="caution">
    <text evidence="1">The sequence shown here is derived from an EMBL/GenBank/DDBJ whole genome shotgun (WGS) entry which is preliminary data.</text>
</comment>
<proteinExistence type="predicted"/>
<keyword evidence="2" id="KW-1185">Reference proteome</keyword>
<evidence type="ECO:0000313" key="2">
    <source>
        <dbReference type="Proteomes" id="UP001590950"/>
    </source>
</evidence>
<sequence>MSRLESVYLIAVLTTQSTILPKAVSFKYVPQETRSSLNWQRPDAPHYNVNIFCRAQEQGVSCTSLWLIIPLANSSVCTDPYVQYITCTLSASFYQPALDSAKYHSYIFVSLRISS</sequence>
<gene>
    <name evidence="1" type="ORF">N7G274_002206</name>
</gene>
<dbReference type="Proteomes" id="UP001590950">
    <property type="component" value="Unassembled WGS sequence"/>
</dbReference>
<organism evidence="1 2">
    <name type="scientific">Stereocaulon virgatum</name>
    <dbReference type="NCBI Taxonomy" id="373712"/>
    <lineage>
        <taxon>Eukaryota</taxon>
        <taxon>Fungi</taxon>
        <taxon>Dikarya</taxon>
        <taxon>Ascomycota</taxon>
        <taxon>Pezizomycotina</taxon>
        <taxon>Lecanoromycetes</taxon>
        <taxon>OSLEUM clade</taxon>
        <taxon>Lecanoromycetidae</taxon>
        <taxon>Lecanorales</taxon>
        <taxon>Lecanorineae</taxon>
        <taxon>Stereocaulaceae</taxon>
        <taxon>Stereocaulon</taxon>
    </lineage>
</organism>
<dbReference type="EMBL" id="JBEFKJ010000006">
    <property type="protein sequence ID" value="KAL2045775.1"/>
    <property type="molecule type" value="Genomic_DNA"/>
</dbReference>
<evidence type="ECO:0008006" key="3">
    <source>
        <dbReference type="Google" id="ProtNLM"/>
    </source>
</evidence>
<evidence type="ECO:0000313" key="1">
    <source>
        <dbReference type="EMBL" id="KAL2045775.1"/>
    </source>
</evidence>
<accession>A0ABR4AJZ3</accession>
<reference evidence="1 2" key="1">
    <citation type="submission" date="2024-09" db="EMBL/GenBank/DDBJ databases">
        <title>Rethinking Asexuality: The Enigmatic Case of Functional Sexual Genes in Lepraria (Stereocaulaceae).</title>
        <authorList>
            <person name="Doellman M."/>
            <person name="Sun Y."/>
            <person name="Barcenas-Pena A."/>
            <person name="Lumbsch H.T."/>
            <person name="Grewe F."/>
        </authorList>
    </citation>
    <scope>NUCLEOTIDE SEQUENCE [LARGE SCALE GENOMIC DNA]</scope>
    <source>
        <strain evidence="1 2">Mercado 3170</strain>
    </source>
</reference>
<protein>
    <recommendedName>
        <fullName evidence="3">Secreted protein</fullName>
    </recommendedName>
</protein>
<name>A0ABR4AJZ3_9LECA</name>